<organism evidence="1 2">
    <name type="scientific">Cucumis melo var. makuwa</name>
    <name type="common">Oriental melon</name>
    <dbReference type="NCBI Taxonomy" id="1194695"/>
    <lineage>
        <taxon>Eukaryota</taxon>
        <taxon>Viridiplantae</taxon>
        <taxon>Streptophyta</taxon>
        <taxon>Embryophyta</taxon>
        <taxon>Tracheophyta</taxon>
        <taxon>Spermatophyta</taxon>
        <taxon>Magnoliopsida</taxon>
        <taxon>eudicotyledons</taxon>
        <taxon>Gunneridae</taxon>
        <taxon>Pentapetalae</taxon>
        <taxon>rosids</taxon>
        <taxon>fabids</taxon>
        <taxon>Cucurbitales</taxon>
        <taxon>Cucurbitaceae</taxon>
        <taxon>Benincaseae</taxon>
        <taxon>Cucumis</taxon>
    </lineage>
</organism>
<dbReference type="EMBL" id="SSTE01008669">
    <property type="protein sequence ID" value="KAA0054788.1"/>
    <property type="molecule type" value="Genomic_DNA"/>
</dbReference>
<evidence type="ECO:0000313" key="2">
    <source>
        <dbReference type="Proteomes" id="UP000321393"/>
    </source>
</evidence>
<dbReference type="OrthoDB" id="778454at2759"/>
<proteinExistence type="predicted"/>
<comment type="caution">
    <text evidence="1">The sequence shown here is derived from an EMBL/GenBank/DDBJ whole genome shotgun (WGS) entry which is preliminary data.</text>
</comment>
<sequence length="100" mass="11437">MFSLLCTIENRDISSAMLDLGHEIELNVFPFDLKYVFLGEKNTYPVIISKELTKEQEVRRGKEQDSTTKAPQSYLEGSCQGKEVLKLKDPGIIYSILHRT</sequence>
<accession>A0A5A7UIL1</accession>
<name>A0A5A7UIL1_CUCMM</name>
<dbReference type="AlphaFoldDB" id="A0A5A7UIL1"/>
<evidence type="ECO:0000313" key="1">
    <source>
        <dbReference type="EMBL" id="KAA0054788.1"/>
    </source>
</evidence>
<protein>
    <submittedName>
        <fullName evidence="1">Uncharacterized protein</fullName>
    </submittedName>
</protein>
<dbReference type="Proteomes" id="UP000321393">
    <property type="component" value="Unassembled WGS sequence"/>
</dbReference>
<reference evidence="1 2" key="1">
    <citation type="submission" date="2019-08" db="EMBL/GenBank/DDBJ databases">
        <title>Draft genome sequences of two oriental melons (Cucumis melo L. var makuwa).</title>
        <authorList>
            <person name="Kwon S.-Y."/>
        </authorList>
    </citation>
    <scope>NUCLEOTIDE SEQUENCE [LARGE SCALE GENOMIC DNA]</scope>
    <source>
        <strain evidence="2">cv. SW 3</strain>
        <tissue evidence="1">Leaf</tissue>
    </source>
</reference>
<gene>
    <name evidence="1" type="ORF">E6C27_scaffold437G00730</name>
</gene>